<dbReference type="InterPro" id="IPR011330">
    <property type="entry name" value="Glyco_hydro/deAcase_b/a-brl"/>
</dbReference>
<dbReference type="OrthoDB" id="9759321at2"/>
<feature type="region of interest" description="Disordered" evidence="4">
    <location>
        <begin position="540"/>
        <end position="560"/>
    </location>
</feature>
<feature type="domain" description="Glycoside hydrolase family 57 N-terminal" evidence="5">
    <location>
        <begin position="10"/>
        <end position="424"/>
    </location>
</feature>
<dbReference type="PANTHER" id="PTHR36306">
    <property type="entry name" value="ALPHA-AMYLASE-RELATED-RELATED"/>
    <property type="match status" value="1"/>
</dbReference>
<dbReference type="PANTHER" id="PTHR36306:SF1">
    <property type="entry name" value="ALPHA-AMYLASE-RELATED"/>
    <property type="match status" value="1"/>
</dbReference>
<dbReference type="RefSeq" id="WP_160899393.1">
    <property type="nucleotide sequence ID" value="NZ_WMEX01000008.1"/>
</dbReference>
<dbReference type="Pfam" id="PF03065">
    <property type="entry name" value="Glyco_hydro_57"/>
    <property type="match status" value="1"/>
</dbReference>
<evidence type="ECO:0000313" key="6">
    <source>
        <dbReference type="EMBL" id="MYL27835.1"/>
    </source>
</evidence>
<dbReference type="GO" id="GO:0005975">
    <property type="term" value="P:carbohydrate metabolic process"/>
    <property type="evidence" value="ECO:0007669"/>
    <property type="project" value="InterPro"/>
</dbReference>
<reference evidence="6 7" key="1">
    <citation type="submission" date="2019-11" db="EMBL/GenBank/DDBJ databases">
        <title>Genome sequences of 17 halophilic strains isolated from different environments.</title>
        <authorList>
            <person name="Furrow R.E."/>
        </authorList>
    </citation>
    <scope>NUCLEOTIDE SEQUENCE [LARGE SCALE GENOMIC DNA]</scope>
    <source>
        <strain evidence="6 7">22507_15_FS</strain>
    </source>
</reference>
<organism evidence="6 7">
    <name type="scientific">Vreelandella halophila</name>
    <dbReference type="NCBI Taxonomy" id="86177"/>
    <lineage>
        <taxon>Bacteria</taxon>
        <taxon>Pseudomonadati</taxon>
        <taxon>Pseudomonadota</taxon>
        <taxon>Gammaproteobacteria</taxon>
        <taxon>Oceanospirillales</taxon>
        <taxon>Halomonadaceae</taxon>
        <taxon>Vreelandella</taxon>
    </lineage>
</organism>
<proteinExistence type="inferred from homology"/>
<name>A0A9X5B5Y7_9GAMM</name>
<dbReference type="EMBL" id="WMEX01000008">
    <property type="protein sequence ID" value="MYL27835.1"/>
    <property type="molecule type" value="Genomic_DNA"/>
</dbReference>
<dbReference type="CDD" id="cd10796">
    <property type="entry name" value="GH57N_APU"/>
    <property type="match status" value="1"/>
</dbReference>
<dbReference type="InterPro" id="IPR004300">
    <property type="entry name" value="Glyco_hydro_57_N"/>
</dbReference>
<evidence type="ECO:0000259" key="5">
    <source>
        <dbReference type="Pfam" id="PF03065"/>
    </source>
</evidence>
<evidence type="ECO:0000256" key="2">
    <source>
        <dbReference type="ARBA" id="ARBA00023277"/>
    </source>
</evidence>
<comment type="caution">
    <text evidence="6">The sequence shown here is derived from an EMBL/GenBank/DDBJ whole genome shotgun (WGS) entry which is preliminary data.</text>
</comment>
<keyword evidence="6" id="KW-0378">Hydrolase</keyword>
<evidence type="ECO:0000256" key="4">
    <source>
        <dbReference type="SAM" id="MobiDB-lite"/>
    </source>
</evidence>
<dbReference type="Gene3D" id="3.20.110.10">
    <property type="entry name" value="Glycoside hydrolase 38, N terminal domain"/>
    <property type="match status" value="1"/>
</dbReference>
<evidence type="ECO:0000313" key="7">
    <source>
        <dbReference type="Proteomes" id="UP000460751"/>
    </source>
</evidence>
<accession>A0A9X5B5Y7</accession>
<keyword evidence="2 3" id="KW-0119">Carbohydrate metabolism</keyword>
<comment type="similarity">
    <text evidence="1 3">Belongs to the glycosyl hydrolase 57 family.</text>
</comment>
<dbReference type="InterPro" id="IPR052046">
    <property type="entry name" value="GH57_Enzymes"/>
</dbReference>
<evidence type="ECO:0000256" key="1">
    <source>
        <dbReference type="ARBA" id="ARBA00006821"/>
    </source>
</evidence>
<sequence>MSDKRLRVVLCWHMHQPEYRDPLTGEYLTPWTYLHAIKDYVDMAAHLEDAPEGVQAVINFPPVLLEQITSYARRVHDLLECERHPGDPLLAALALEPPVQPRETRRALLQRCLQAHQQTMIDRFPPYARLAALARRALETDTGPGYLTDIHLTDLVTWYHLAWLGETVRRRDPRVRTLMEKEQDYGMADRRLLVTIIGELLAGLLDRFSALVDAGRLELSTTPYTHPMLPLLIDFKAATEARPDTPLPQHPYPGGLERAQWQLQKARRSFSEHFGHEPTGCWPSEGGVSAATLQLIGQSGFRWTASGQGVLRHSLADADPDSGQLHRPYRLDEDGPVCFFRDDELADLIGFSYSHWHGDDAVADFVERLEGIAAEGDGGRVVAVILDGENPWEHYPDNGFHFVPALYRALLQSGELLLTTFSRCLDDTAVPVEHLPHLVAGSWVYGDFGTWVGDPDKNRAWDLLCDAKAVFDERYPHLHDAAHKALTLRQLAVCEGSDWFWWFGDYNPEEAVDEFDRIYRRHLATLYELLEAPCPPTLDTPISVGSGGPEMGGAMRRSHE</sequence>
<dbReference type="GO" id="GO:0016787">
    <property type="term" value="F:hydrolase activity"/>
    <property type="evidence" value="ECO:0007669"/>
    <property type="project" value="UniProtKB-KW"/>
</dbReference>
<evidence type="ECO:0000256" key="3">
    <source>
        <dbReference type="RuleBase" id="RU361196"/>
    </source>
</evidence>
<dbReference type="InterPro" id="IPR027291">
    <property type="entry name" value="Glyco_hydro_38_N_sf"/>
</dbReference>
<dbReference type="Proteomes" id="UP000460751">
    <property type="component" value="Unassembled WGS sequence"/>
</dbReference>
<keyword evidence="7" id="KW-1185">Reference proteome</keyword>
<gene>
    <name evidence="6" type="ORF">GLW01_13655</name>
</gene>
<dbReference type="AlphaFoldDB" id="A0A9X5B5Y7"/>
<dbReference type="SUPFAM" id="SSF88713">
    <property type="entry name" value="Glycoside hydrolase/deacetylase"/>
    <property type="match status" value="1"/>
</dbReference>
<protein>
    <submittedName>
        <fullName evidence="6">Glycoside hydrolase</fullName>
    </submittedName>
</protein>